<evidence type="ECO:0000256" key="1">
    <source>
        <dbReference type="SAM" id="Phobius"/>
    </source>
</evidence>
<keyword evidence="1" id="KW-0812">Transmembrane</keyword>
<gene>
    <name evidence="3" type="ORF">UV06_C0001G0132</name>
</gene>
<dbReference type="InterPro" id="IPR047589">
    <property type="entry name" value="DUF11_rpt"/>
</dbReference>
<keyword evidence="1" id="KW-1133">Transmembrane helix</keyword>
<dbReference type="AlphaFoldDB" id="A0A0G1C198"/>
<sequence length="462" mass="47577">MNKKKILAIALVLIVILLGGASIYVATQLSTREAVAPTAPESEPAAAEPIGATPVATQWVGDPACTLTGVATAAETKVTVVKKASIYADDTTKEEGYTIKTDTDMATMGATFVYRIQVKNTGVDGVSGVVVSDTLTGGNLDKLTFVDSPASQDCSFEAATRKYTCAAFSLTAGQSMEKYFRVKVTGDFTAASTIDNTAVATLGSQTFTGLNSLRIEPPIVITLSGSKTAFKNETANVAGTYTLTSEMSSVSKSQIYVYSISLTNTSTVNATGVVIKDSLKDIPVTFMDASAGCTWSATDTELTCNTTISPAETKKFNFRVKASEGIANGTVITNTGKVTFPNGSMDLVKDLTVSTVVGCNNTCTTNAECATGLTCDTTTSKCRTAACLTEDTCTCAVAAQTVVVTSAPTISAPTPTQTVIAVVTTATPTPTVLPEAGIFDLPGIAAFGGGLLLAVVGILLAL</sequence>
<dbReference type="EMBL" id="LCDA01000001">
    <property type="protein sequence ID" value="KKS43398.1"/>
    <property type="molecule type" value="Genomic_DNA"/>
</dbReference>
<keyword evidence="1" id="KW-0472">Membrane</keyword>
<accession>A0A0G1C198</accession>
<dbReference type="Pfam" id="PF01345">
    <property type="entry name" value="DUF11"/>
    <property type="match status" value="1"/>
</dbReference>
<dbReference type="Proteomes" id="UP000033854">
    <property type="component" value="Unassembled WGS sequence"/>
</dbReference>
<proteinExistence type="predicted"/>
<evidence type="ECO:0000313" key="4">
    <source>
        <dbReference type="Proteomes" id="UP000033854"/>
    </source>
</evidence>
<protein>
    <submittedName>
        <fullName evidence="3">Glycoprotein</fullName>
    </submittedName>
</protein>
<evidence type="ECO:0000313" key="3">
    <source>
        <dbReference type="EMBL" id="KKS43398.1"/>
    </source>
</evidence>
<name>A0A0G1C198_9BACT</name>
<dbReference type="InterPro" id="IPR001434">
    <property type="entry name" value="OmcB-like_DUF11"/>
</dbReference>
<reference evidence="3 4" key="1">
    <citation type="journal article" date="2015" name="Nature">
        <title>rRNA introns, odd ribosomes, and small enigmatic genomes across a large radiation of phyla.</title>
        <authorList>
            <person name="Brown C.T."/>
            <person name="Hug L.A."/>
            <person name="Thomas B.C."/>
            <person name="Sharon I."/>
            <person name="Castelle C.J."/>
            <person name="Singh A."/>
            <person name="Wilkins M.J."/>
            <person name="Williams K.H."/>
            <person name="Banfield J.F."/>
        </authorList>
    </citation>
    <scope>NUCLEOTIDE SEQUENCE [LARGE SCALE GENOMIC DNA]</scope>
</reference>
<organism evidence="3 4">
    <name type="scientific">Candidatus Collierbacteria bacterium GW2011_GWA2_42_17</name>
    <dbReference type="NCBI Taxonomy" id="1618378"/>
    <lineage>
        <taxon>Bacteria</taxon>
        <taxon>Candidatus Collieribacteriota</taxon>
    </lineage>
</organism>
<comment type="caution">
    <text evidence="3">The sequence shown here is derived from an EMBL/GenBank/DDBJ whole genome shotgun (WGS) entry which is preliminary data.</text>
</comment>
<dbReference type="NCBIfam" id="TIGR01451">
    <property type="entry name" value="B_ant_repeat"/>
    <property type="match status" value="2"/>
</dbReference>
<feature type="transmembrane region" description="Helical" evidence="1">
    <location>
        <begin position="441"/>
        <end position="461"/>
    </location>
</feature>
<evidence type="ECO:0000259" key="2">
    <source>
        <dbReference type="Pfam" id="PF01345"/>
    </source>
</evidence>
<feature type="domain" description="DUF11" evidence="2">
    <location>
        <begin position="100"/>
        <end position="201"/>
    </location>
</feature>